<dbReference type="GO" id="GO:0016485">
    <property type="term" value="P:protein processing"/>
    <property type="evidence" value="ECO:0007669"/>
    <property type="project" value="TreeGrafter"/>
</dbReference>
<proteinExistence type="predicted"/>
<organism evidence="4 5">
    <name type="scientific">Aphanomyces astaci</name>
    <name type="common">Crayfish plague agent</name>
    <dbReference type="NCBI Taxonomy" id="112090"/>
    <lineage>
        <taxon>Eukaryota</taxon>
        <taxon>Sar</taxon>
        <taxon>Stramenopiles</taxon>
        <taxon>Oomycota</taxon>
        <taxon>Saprolegniomycetes</taxon>
        <taxon>Saprolegniales</taxon>
        <taxon>Verrucalvaceae</taxon>
        <taxon>Aphanomyces</taxon>
    </lineage>
</organism>
<dbReference type="InterPro" id="IPR000718">
    <property type="entry name" value="Peptidase_M13"/>
</dbReference>
<dbReference type="InterPro" id="IPR008753">
    <property type="entry name" value="Peptidase_M13_N"/>
</dbReference>
<dbReference type="SUPFAM" id="SSF55486">
    <property type="entry name" value="Metalloproteases ('zincins'), catalytic domain"/>
    <property type="match status" value="1"/>
</dbReference>
<dbReference type="AlphaFoldDB" id="A0A3R7AVD8"/>
<name>A0A3R7AVD8_APHAT</name>
<dbReference type="Gene3D" id="3.40.390.10">
    <property type="entry name" value="Collagenase (Catalytic Domain)"/>
    <property type="match status" value="1"/>
</dbReference>
<evidence type="ECO:0000259" key="3">
    <source>
        <dbReference type="Pfam" id="PF05649"/>
    </source>
</evidence>
<dbReference type="Pfam" id="PF05649">
    <property type="entry name" value="Peptidase_M13_N"/>
    <property type="match status" value="1"/>
</dbReference>
<dbReference type="Proteomes" id="UP000285430">
    <property type="component" value="Unassembled WGS sequence"/>
</dbReference>
<dbReference type="Gene3D" id="1.10.1380.10">
    <property type="entry name" value="Neutral endopeptidase , domain2"/>
    <property type="match status" value="1"/>
</dbReference>
<feature type="signal peptide" evidence="2">
    <location>
        <begin position="1"/>
        <end position="16"/>
    </location>
</feature>
<accession>A0A3R7AVD8</accession>
<dbReference type="VEuPathDB" id="FungiDB:H257_12067"/>
<feature type="region of interest" description="Disordered" evidence="1">
    <location>
        <begin position="144"/>
        <end position="187"/>
    </location>
</feature>
<dbReference type="EMBL" id="QUTH01005563">
    <property type="protein sequence ID" value="RHZ09384.1"/>
    <property type="molecule type" value="Genomic_DNA"/>
</dbReference>
<dbReference type="GO" id="GO:0005886">
    <property type="term" value="C:plasma membrane"/>
    <property type="evidence" value="ECO:0007669"/>
    <property type="project" value="TreeGrafter"/>
</dbReference>
<evidence type="ECO:0000256" key="2">
    <source>
        <dbReference type="SAM" id="SignalP"/>
    </source>
</evidence>
<evidence type="ECO:0000256" key="1">
    <source>
        <dbReference type="SAM" id="MobiDB-lite"/>
    </source>
</evidence>
<gene>
    <name evidence="4" type="ORF">DYB37_014094</name>
</gene>
<dbReference type="InterPro" id="IPR024079">
    <property type="entry name" value="MetalloPept_cat_dom_sf"/>
</dbReference>
<comment type="caution">
    <text evidence="4">The sequence shown here is derived from an EMBL/GenBank/DDBJ whole genome shotgun (WGS) entry which is preliminary data.</text>
</comment>
<protein>
    <recommendedName>
        <fullName evidence="3">Peptidase M13 N-terminal domain-containing protein</fullName>
    </recommendedName>
</protein>
<dbReference type="InterPro" id="IPR042089">
    <property type="entry name" value="Peptidase_M13_dom_2"/>
</dbReference>
<keyword evidence="2" id="KW-0732">Signal</keyword>
<evidence type="ECO:0000313" key="4">
    <source>
        <dbReference type="EMBL" id="RHZ09384.1"/>
    </source>
</evidence>
<sequence>MVKIIVAALSAGVASAFGTISEFPTELTSLMDQTVDPCTDFYSYSWETWYNKTTLDANQSRTDTTYTAIEAAAHELVEKLVDSKLPKLAEFYDACMDTAALDTLCLAPISSPTMTQVVLNRGHQVPTLGEPTRKGIVLLPKAAATAPTTASSETEEEVPVTEPPLVPVVGGTTDELPAVEESKSEEVRKTMEELAKANKVTGSARAHP</sequence>
<evidence type="ECO:0000313" key="5">
    <source>
        <dbReference type="Proteomes" id="UP000285430"/>
    </source>
</evidence>
<feature type="domain" description="Peptidase M13 N-terminal" evidence="3">
    <location>
        <begin position="37"/>
        <end position="110"/>
    </location>
</feature>
<feature type="chain" id="PRO_5018666567" description="Peptidase M13 N-terminal domain-containing protein" evidence="2">
    <location>
        <begin position="17"/>
        <end position="208"/>
    </location>
</feature>
<dbReference type="GO" id="GO:0004222">
    <property type="term" value="F:metalloendopeptidase activity"/>
    <property type="evidence" value="ECO:0007669"/>
    <property type="project" value="InterPro"/>
</dbReference>
<dbReference type="PANTHER" id="PTHR11733">
    <property type="entry name" value="ZINC METALLOPROTEASE FAMILY M13 NEPRILYSIN-RELATED"/>
    <property type="match status" value="1"/>
</dbReference>
<reference evidence="4 5" key="1">
    <citation type="submission" date="2018-08" db="EMBL/GenBank/DDBJ databases">
        <title>Aphanomyces genome sequencing and annotation.</title>
        <authorList>
            <person name="Minardi D."/>
            <person name="Oidtmann B."/>
            <person name="Van Der Giezen M."/>
            <person name="Studholme D.J."/>
        </authorList>
    </citation>
    <scope>NUCLEOTIDE SEQUENCE [LARGE SCALE GENOMIC DNA]</scope>
    <source>
        <strain evidence="4 5">Da</strain>
    </source>
</reference>
<dbReference type="PANTHER" id="PTHR11733:SF240">
    <property type="entry name" value="GH14155P-RELATED"/>
    <property type="match status" value="1"/>
</dbReference>